<evidence type="ECO:0000313" key="3">
    <source>
        <dbReference type="EMBL" id="KAL2812409.1"/>
    </source>
</evidence>
<gene>
    <name evidence="3" type="ORF">BJX63DRAFT_396877</name>
</gene>
<dbReference type="Pfam" id="PF24476">
    <property type="entry name" value="DUF7580"/>
    <property type="match status" value="1"/>
</dbReference>
<dbReference type="InterPro" id="IPR053137">
    <property type="entry name" value="NLR-like"/>
</dbReference>
<name>A0ABR4HAA7_9EURO</name>
<evidence type="ECO:0000313" key="4">
    <source>
        <dbReference type="Proteomes" id="UP001610334"/>
    </source>
</evidence>
<accession>A0ABR4HAA7</accession>
<dbReference type="Pfam" id="PF01048">
    <property type="entry name" value="PNP_UDP_1"/>
    <property type="match status" value="1"/>
</dbReference>
<keyword evidence="4" id="KW-1185">Reference proteome</keyword>
<dbReference type="InterPro" id="IPR000845">
    <property type="entry name" value="Nucleoside_phosphorylase_d"/>
</dbReference>
<evidence type="ECO:0000259" key="2">
    <source>
        <dbReference type="Pfam" id="PF24476"/>
    </source>
</evidence>
<evidence type="ECO:0008006" key="5">
    <source>
        <dbReference type="Google" id="ProtNLM"/>
    </source>
</evidence>
<dbReference type="EMBL" id="JBFXLT010000048">
    <property type="protein sequence ID" value="KAL2812409.1"/>
    <property type="molecule type" value="Genomic_DNA"/>
</dbReference>
<organism evidence="3 4">
    <name type="scientific">Aspergillus granulosus</name>
    <dbReference type="NCBI Taxonomy" id="176169"/>
    <lineage>
        <taxon>Eukaryota</taxon>
        <taxon>Fungi</taxon>
        <taxon>Dikarya</taxon>
        <taxon>Ascomycota</taxon>
        <taxon>Pezizomycotina</taxon>
        <taxon>Eurotiomycetes</taxon>
        <taxon>Eurotiomycetidae</taxon>
        <taxon>Eurotiales</taxon>
        <taxon>Aspergillaceae</taxon>
        <taxon>Aspergillus</taxon>
        <taxon>Aspergillus subgen. Nidulantes</taxon>
    </lineage>
</organism>
<proteinExistence type="predicted"/>
<feature type="domain" description="Nucleoside phosphorylase" evidence="1">
    <location>
        <begin position="547"/>
        <end position="869"/>
    </location>
</feature>
<dbReference type="InterPro" id="IPR056002">
    <property type="entry name" value="DUF7580"/>
</dbReference>
<dbReference type="Proteomes" id="UP001610334">
    <property type="component" value="Unassembled WGS sequence"/>
</dbReference>
<sequence>MEDVLGVCLDVFPWISEQATLIGVESRDQRFASLGAELHILWLQLQSQACISPNLIQIAGLVSKACSLVRARRTDREQPLDTLQHILKHKDSNTPDEIRIIDDLRYSLPQFVQNDPEYHVLLRLIHDCRHETDLPDPLSNEDTRPSYADSKYPDHVNNTLYAHLRIYSSCSCNSQHLEYARLRLDTGQDKEEYVDIPFEMLFEASPALAQANCTVRWQEAKLWVPRHVELPKEKQVIFAIKSTKTVPRRRSNPPLHEGAKKVQIGEFCRLIGGADNTPIHFHIRNNTMRYTYPAPGTTWRDFLPQDGVPLSEWLEQTAYLSNRVKITLAYTIAKSVWQYYNSDWMETPWIHDKIQMFKERINVNNRIRPHPYLTAKLYKHKRQIQDYYEADNLLHMYPNVLALAIVLIEIATKKRSTLDNPHGFWDVTTINDYYEWAWRTANRSDLRSTVGVAYEKVVNNCLDSELFRDGPIDESRPDKNLNIRQSILYDKIVVPLQELYHAYMDDWDIQETAQVPPQFPSSLNSTSEPCGIQTPPLQPSSHTKFCVAIFCALPLEADAIRELLDEVWSEEDSNFEKSKGDDNTYTLGRISRHNVVLVHLPGMGKSAASQAASGLRSSYPEIKLALVVGICGGVPAGEDNEELILGDVVISDGIVQYDLGRQFPDEFSSKNGQEGIGRPPSRIRSMLAKFKGLRSRQRLEKKLAKYLDVLQEAVGAERAGYPGIDKDELYDSTYRHKHQHTSICSYCSKMDAACKVAREKTCQQLGCEKDMLLPRKRLQQASAARLVPNPKIHFGLIGSGDTVMKSGQHRNQIAAQHHIIALEMEAAGVCDNLPCLVIKGVCDYADSHKNKYWQNYAAATAAACTKAILDDCKIIH</sequence>
<dbReference type="Gene3D" id="3.40.50.1580">
    <property type="entry name" value="Nucleoside phosphorylase domain"/>
    <property type="match status" value="1"/>
</dbReference>
<dbReference type="InterPro" id="IPR035994">
    <property type="entry name" value="Nucleoside_phosphorylase_sf"/>
</dbReference>
<comment type="caution">
    <text evidence="3">The sequence shown here is derived from an EMBL/GenBank/DDBJ whole genome shotgun (WGS) entry which is preliminary data.</text>
</comment>
<protein>
    <recommendedName>
        <fullName evidence="5">Nucleoside phosphorylase domain-containing protein</fullName>
    </recommendedName>
</protein>
<dbReference type="PANTHER" id="PTHR46082">
    <property type="entry name" value="ATP/GTP-BINDING PROTEIN-RELATED"/>
    <property type="match status" value="1"/>
</dbReference>
<reference evidence="3 4" key="1">
    <citation type="submission" date="2024-07" db="EMBL/GenBank/DDBJ databases">
        <title>Section-level genome sequencing and comparative genomics of Aspergillus sections Usti and Cavernicolus.</title>
        <authorList>
            <consortium name="Lawrence Berkeley National Laboratory"/>
            <person name="Nybo J.L."/>
            <person name="Vesth T.C."/>
            <person name="Theobald S."/>
            <person name="Frisvad J.C."/>
            <person name="Larsen T.O."/>
            <person name="Kjaerboelling I."/>
            <person name="Rothschild-Mancinelli K."/>
            <person name="Lyhne E.K."/>
            <person name="Kogle M.E."/>
            <person name="Barry K."/>
            <person name="Clum A."/>
            <person name="Na H."/>
            <person name="Ledsgaard L."/>
            <person name="Lin J."/>
            <person name="Lipzen A."/>
            <person name="Kuo A."/>
            <person name="Riley R."/>
            <person name="Mondo S."/>
            <person name="Labutti K."/>
            <person name="Haridas S."/>
            <person name="Pangalinan J."/>
            <person name="Salamov A.A."/>
            <person name="Simmons B.A."/>
            <person name="Magnuson J.K."/>
            <person name="Chen J."/>
            <person name="Drula E."/>
            <person name="Henrissat B."/>
            <person name="Wiebenga A."/>
            <person name="Lubbers R.J."/>
            <person name="Gomes A.C."/>
            <person name="Makela M.R."/>
            <person name="Stajich J."/>
            <person name="Grigoriev I.V."/>
            <person name="Mortensen U.H."/>
            <person name="De Vries R.P."/>
            <person name="Baker S.E."/>
            <person name="Andersen M.R."/>
        </authorList>
    </citation>
    <scope>NUCLEOTIDE SEQUENCE [LARGE SCALE GENOMIC DNA]</scope>
    <source>
        <strain evidence="3 4">CBS 588.65</strain>
    </source>
</reference>
<dbReference type="PANTHER" id="PTHR46082:SF6">
    <property type="entry name" value="AAA+ ATPASE DOMAIN-CONTAINING PROTEIN-RELATED"/>
    <property type="match status" value="1"/>
</dbReference>
<dbReference type="SUPFAM" id="SSF53167">
    <property type="entry name" value="Purine and uridine phosphorylases"/>
    <property type="match status" value="1"/>
</dbReference>
<feature type="domain" description="DUF7580" evidence="2">
    <location>
        <begin position="155"/>
        <end position="498"/>
    </location>
</feature>
<evidence type="ECO:0000259" key="1">
    <source>
        <dbReference type="Pfam" id="PF01048"/>
    </source>
</evidence>